<protein>
    <submittedName>
        <fullName evidence="2">Uncharacterized protein</fullName>
    </submittedName>
</protein>
<organism evidence="2 3">
    <name type="scientific">Flavobacterium aquidurense</name>
    <dbReference type="NCBI Taxonomy" id="362413"/>
    <lineage>
        <taxon>Bacteria</taxon>
        <taxon>Pseudomonadati</taxon>
        <taxon>Bacteroidota</taxon>
        <taxon>Flavobacteriia</taxon>
        <taxon>Flavobacteriales</taxon>
        <taxon>Flavobacteriaceae</taxon>
        <taxon>Flavobacterium</taxon>
    </lineage>
</organism>
<evidence type="ECO:0000313" key="3">
    <source>
        <dbReference type="Proteomes" id="UP000050443"/>
    </source>
</evidence>
<reference evidence="2 3" key="1">
    <citation type="submission" date="2014-09" db="EMBL/GenBank/DDBJ databases">
        <title>Genome sequence of Flavobacterium aquidurense RC62.</title>
        <authorList>
            <person name="Kim J.F."/>
            <person name="Kwak M.-J."/>
        </authorList>
    </citation>
    <scope>NUCLEOTIDE SEQUENCE [LARGE SCALE GENOMIC DNA]</scope>
    <source>
        <strain evidence="2 3">RC62</strain>
    </source>
</reference>
<keyword evidence="1" id="KW-0812">Transmembrane</keyword>
<evidence type="ECO:0000256" key="1">
    <source>
        <dbReference type="SAM" id="Phobius"/>
    </source>
</evidence>
<dbReference type="AlphaFoldDB" id="A0A0Q0XVR1"/>
<dbReference type="PATRIC" id="fig|362413.3.peg.341"/>
<keyword evidence="1" id="KW-1133">Transmembrane helix</keyword>
<accession>A0A0Q0XVR1</accession>
<proteinExistence type="predicted"/>
<evidence type="ECO:0000313" key="2">
    <source>
        <dbReference type="EMBL" id="KQB40465.1"/>
    </source>
</evidence>
<name>A0A0Q0XVR1_9FLAO</name>
<dbReference type="EMBL" id="JRLF01000010">
    <property type="protein sequence ID" value="KQB40465.1"/>
    <property type="molecule type" value="Genomic_DNA"/>
</dbReference>
<gene>
    <name evidence="2" type="ORF">RC62_355</name>
</gene>
<keyword evidence="1" id="KW-0472">Membrane</keyword>
<comment type="caution">
    <text evidence="2">The sequence shown here is derived from an EMBL/GenBank/DDBJ whole genome shotgun (WGS) entry which is preliminary data.</text>
</comment>
<dbReference type="Proteomes" id="UP000050443">
    <property type="component" value="Unassembled WGS sequence"/>
</dbReference>
<sequence>MRESVISLILVQQKKNMNMKNIAVLYFALQIATLFEICK</sequence>
<feature type="transmembrane region" description="Helical" evidence="1">
    <location>
        <begin position="21"/>
        <end position="37"/>
    </location>
</feature>